<dbReference type="PANTHER" id="PTHR12714">
    <property type="entry name" value="PROTEIN-S ISOPRENYLCYSTEINE O-METHYLTRANSFERASE"/>
    <property type="match status" value="1"/>
</dbReference>
<keyword evidence="7" id="KW-1185">Reference proteome</keyword>
<dbReference type="OrthoDB" id="9811969at2"/>
<dbReference type="Pfam" id="PF04191">
    <property type="entry name" value="PEMT"/>
    <property type="match status" value="1"/>
</dbReference>
<dbReference type="InterPro" id="IPR007318">
    <property type="entry name" value="Phopholipid_MeTrfase"/>
</dbReference>
<gene>
    <name evidence="6" type="ORF">Rsw2DRAFT_0727</name>
</gene>
<comment type="caution">
    <text evidence="6">The sequence shown here is derived from an EMBL/GenBank/DDBJ whole genome shotgun (WGS) entry which is preliminary data.</text>
</comment>
<dbReference type="eggNOG" id="COG2020">
    <property type="taxonomic scope" value="Bacteria"/>
</dbReference>
<keyword evidence="3 5" id="KW-1133">Transmembrane helix</keyword>
<dbReference type="GO" id="GO:0032259">
    <property type="term" value="P:methylation"/>
    <property type="evidence" value="ECO:0007669"/>
    <property type="project" value="UniProtKB-KW"/>
</dbReference>
<dbReference type="RefSeq" id="WP_008028143.1">
    <property type="nucleotide sequence ID" value="NZ_ACYY01000003.1"/>
</dbReference>
<dbReference type="GO" id="GO:0008168">
    <property type="term" value="F:methyltransferase activity"/>
    <property type="evidence" value="ECO:0007669"/>
    <property type="project" value="UniProtKB-KW"/>
</dbReference>
<dbReference type="AlphaFoldDB" id="C8RY49"/>
<evidence type="ECO:0000256" key="1">
    <source>
        <dbReference type="ARBA" id="ARBA00004127"/>
    </source>
</evidence>
<reference evidence="6 7" key="1">
    <citation type="submission" date="2009-08" db="EMBL/GenBank/DDBJ databases">
        <title>The draft genome of Rhodobacter sp. SW2.</title>
        <authorList>
            <consortium name="US DOE Joint Genome Institute (JGI-PGF)"/>
            <person name="Lucas S."/>
            <person name="Copeland A."/>
            <person name="Lapidus A."/>
            <person name="Glavina del Rio T."/>
            <person name="Tice H."/>
            <person name="Bruce D."/>
            <person name="Goodwin L."/>
            <person name="Pitluck S."/>
            <person name="Larimer F."/>
            <person name="Land M.L."/>
            <person name="Hauser L."/>
            <person name="Emerson D."/>
        </authorList>
    </citation>
    <scope>NUCLEOTIDE SEQUENCE [LARGE SCALE GENOMIC DNA]</scope>
    <source>
        <strain evidence="6 7">SW2</strain>
    </source>
</reference>
<evidence type="ECO:0000256" key="3">
    <source>
        <dbReference type="ARBA" id="ARBA00022989"/>
    </source>
</evidence>
<evidence type="ECO:0000256" key="5">
    <source>
        <dbReference type="SAM" id="Phobius"/>
    </source>
</evidence>
<keyword evidence="4 5" id="KW-0472">Membrane</keyword>
<accession>C8RY49</accession>
<comment type="subcellular location">
    <subcellularLocation>
        <location evidence="1">Endomembrane system</location>
        <topology evidence="1">Multi-pass membrane protein</topology>
    </subcellularLocation>
</comment>
<dbReference type="Gene3D" id="1.20.120.1630">
    <property type="match status" value="1"/>
</dbReference>
<keyword evidence="6" id="KW-0489">Methyltransferase</keyword>
<dbReference type="GO" id="GO:0012505">
    <property type="term" value="C:endomembrane system"/>
    <property type="evidence" value="ECO:0007669"/>
    <property type="project" value="UniProtKB-SubCell"/>
</dbReference>
<dbReference type="PANTHER" id="PTHR12714:SF24">
    <property type="entry name" value="SLR1182 PROTEIN"/>
    <property type="match status" value="1"/>
</dbReference>
<feature type="transmembrane region" description="Helical" evidence="5">
    <location>
        <begin position="36"/>
        <end position="59"/>
    </location>
</feature>
<proteinExistence type="predicted"/>
<keyword evidence="2 5" id="KW-0812">Transmembrane</keyword>
<dbReference type="EMBL" id="ACYY01000003">
    <property type="protein sequence ID" value="EEW26447.1"/>
    <property type="molecule type" value="Genomic_DNA"/>
</dbReference>
<evidence type="ECO:0000313" key="7">
    <source>
        <dbReference type="Proteomes" id="UP000010121"/>
    </source>
</evidence>
<protein>
    <submittedName>
        <fullName evidence="6">Isoprenylcysteine carboxyl methyltransferase family protein</fullName>
    </submittedName>
</protein>
<keyword evidence="6" id="KW-0808">Transferase</keyword>
<name>C8RY49_9RHOB</name>
<organism evidence="6 7">
    <name type="scientific">Rhodobacter ferrooxidans</name>
    <dbReference type="NCBI Taxonomy" id="371731"/>
    <lineage>
        <taxon>Bacteria</taxon>
        <taxon>Pseudomonadati</taxon>
        <taxon>Pseudomonadota</taxon>
        <taxon>Alphaproteobacteria</taxon>
        <taxon>Rhodobacterales</taxon>
        <taxon>Rhodobacter group</taxon>
        <taxon>Rhodobacter</taxon>
    </lineage>
</organism>
<evidence type="ECO:0000256" key="4">
    <source>
        <dbReference type="ARBA" id="ARBA00023136"/>
    </source>
</evidence>
<dbReference type="STRING" id="371731.Rsw2DRAFT_0727"/>
<dbReference type="Proteomes" id="UP000010121">
    <property type="component" value="Unassembled WGS sequence"/>
</dbReference>
<sequence length="147" mass="16359">MRNLEWPPLWLAAALALVWGIDRVLPFGLFGAAGRVVGGGLILAGLGLMGLASLQMMLARTTVIPHEVPRALVSSGVFRFSRNPIYLGDALVLTGVILWWDVPLALPLVPVFMAIIQVRFILAEEDRLRAKFGPEFEAWSRRTRRWL</sequence>
<evidence type="ECO:0000313" key="6">
    <source>
        <dbReference type="EMBL" id="EEW26447.1"/>
    </source>
</evidence>
<evidence type="ECO:0000256" key="2">
    <source>
        <dbReference type="ARBA" id="ARBA00022692"/>
    </source>
</evidence>